<dbReference type="EMBL" id="CAEZYF010000003">
    <property type="protein sequence ID" value="CAB4709522.1"/>
    <property type="molecule type" value="Genomic_DNA"/>
</dbReference>
<dbReference type="Gene3D" id="1.10.10.10">
    <property type="entry name" value="Winged helix-like DNA-binding domain superfamily/Winged helix DNA-binding domain"/>
    <property type="match status" value="1"/>
</dbReference>
<dbReference type="NCBIfam" id="TIGR02937">
    <property type="entry name" value="sigma70-ECF"/>
    <property type="match status" value="1"/>
</dbReference>
<feature type="region of interest" description="Disordered" evidence="6">
    <location>
        <begin position="179"/>
        <end position="201"/>
    </location>
</feature>
<dbReference type="PANTHER" id="PTHR43133">
    <property type="entry name" value="RNA POLYMERASE ECF-TYPE SIGMA FACTO"/>
    <property type="match status" value="1"/>
</dbReference>
<name>A0A6J6QG64_9ZZZZ</name>
<dbReference type="Gene3D" id="1.10.1740.10">
    <property type="match status" value="1"/>
</dbReference>
<dbReference type="Pfam" id="PF04542">
    <property type="entry name" value="Sigma70_r2"/>
    <property type="match status" value="1"/>
</dbReference>
<evidence type="ECO:0000256" key="4">
    <source>
        <dbReference type="ARBA" id="ARBA00023125"/>
    </source>
</evidence>
<organism evidence="10">
    <name type="scientific">freshwater metagenome</name>
    <dbReference type="NCBI Taxonomy" id="449393"/>
    <lineage>
        <taxon>unclassified sequences</taxon>
        <taxon>metagenomes</taxon>
        <taxon>ecological metagenomes</taxon>
    </lineage>
</organism>
<keyword evidence="4" id="KW-0238">DNA-binding</keyword>
<dbReference type="EMBL" id="CAFBOL010000013">
    <property type="protein sequence ID" value="CAB4980569.1"/>
    <property type="molecule type" value="Genomic_DNA"/>
</dbReference>
<evidence type="ECO:0000313" key="9">
    <source>
        <dbReference type="EMBL" id="CAB4362790.1"/>
    </source>
</evidence>
<dbReference type="AlphaFoldDB" id="A0A6J6QG64"/>
<dbReference type="CDD" id="cd06171">
    <property type="entry name" value="Sigma70_r4"/>
    <property type="match status" value="1"/>
</dbReference>
<evidence type="ECO:0000313" key="11">
    <source>
        <dbReference type="EMBL" id="CAB4800428.1"/>
    </source>
</evidence>
<dbReference type="PANTHER" id="PTHR43133:SF8">
    <property type="entry name" value="RNA POLYMERASE SIGMA FACTOR HI_1459-RELATED"/>
    <property type="match status" value="1"/>
</dbReference>
<gene>
    <name evidence="10" type="ORF">UFOPK2656_00574</name>
    <name evidence="11" type="ORF">UFOPK3099_00087</name>
    <name evidence="12" type="ORF">UFOPK3267_00595</name>
    <name evidence="13" type="ORF">UFOPK3651_00612</name>
    <name evidence="14" type="ORF">UFOPK3931_00778</name>
    <name evidence="9" type="ORF">UFOPK4189_00572</name>
</gene>
<proteinExistence type="inferred from homology"/>
<evidence type="ECO:0000256" key="2">
    <source>
        <dbReference type="ARBA" id="ARBA00023015"/>
    </source>
</evidence>
<reference evidence="10" key="1">
    <citation type="submission" date="2020-05" db="EMBL/GenBank/DDBJ databases">
        <authorList>
            <person name="Chiriac C."/>
            <person name="Salcher M."/>
            <person name="Ghai R."/>
            <person name="Kavagutti S V."/>
        </authorList>
    </citation>
    <scope>NUCLEOTIDE SEQUENCE</scope>
</reference>
<evidence type="ECO:0000256" key="5">
    <source>
        <dbReference type="ARBA" id="ARBA00023163"/>
    </source>
</evidence>
<dbReference type="EMBL" id="CAESGF010000003">
    <property type="protein sequence ID" value="CAB4362790.1"/>
    <property type="molecule type" value="Genomic_DNA"/>
</dbReference>
<keyword evidence="3" id="KW-0731">Sigma factor</keyword>
<dbReference type="InterPro" id="IPR039425">
    <property type="entry name" value="RNA_pol_sigma-70-like"/>
</dbReference>
<dbReference type="EMBL" id="CAFAAV010000003">
    <property type="protein sequence ID" value="CAB4800428.1"/>
    <property type="molecule type" value="Genomic_DNA"/>
</dbReference>
<feature type="compositionally biased region" description="Polar residues" evidence="6">
    <location>
        <begin position="179"/>
        <end position="195"/>
    </location>
</feature>
<evidence type="ECO:0000313" key="13">
    <source>
        <dbReference type="EMBL" id="CAB4917173.1"/>
    </source>
</evidence>
<feature type="domain" description="RNA polymerase sigma-70 region 2" evidence="7">
    <location>
        <begin position="25"/>
        <end position="93"/>
    </location>
</feature>
<comment type="similarity">
    <text evidence="1">Belongs to the sigma-70 factor family. ECF subfamily.</text>
</comment>
<keyword evidence="2" id="KW-0805">Transcription regulation</keyword>
<dbReference type="EMBL" id="CAFBMT010000003">
    <property type="protein sequence ID" value="CAB4917173.1"/>
    <property type="molecule type" value="Genomic_DNA"/>
</dbReference>
<dbReference type="GO" id="GO:0003677">
    <property type="term" value="F:DNA binding"/>
    <property type="evidence" value="ECO:0007669"/>
    <property type="project" value="UniProtKB-KW"/>
</dbReference>
<dbReference type="InterPro" id="IPR036388">
    <property type="entry name" value="WH-like_DNA-bd_sf"/>
</dbReference>
<dbReference type="InterPro" id="IPR013325">
    <property type="entry name" value="RNA_pol_sigma_r2"/>
</dbReference>
<evidence type="ECO:0000313" key="12">
    <source>
        <dbReference type="EMBL" id="CAB4847987.1"/>
    </source>
</evidence>
<feature type="domain" description="RNA polymerase sigma factor 70 region 4 type 2" evidence="8">
    <location>
        <begin position="127"/>
        <end position="179"/>
    </location>
</feature>
<keyword evidence="5" id="KW-0804">Transcription</keyword>
<evidence type="ECO:0000256" key="6">
    <source>
        <dbReference type="SAM" id="MobiDB-lite"/>
    </source>
</evidence>
<dbReference type="InterPro" id="IPR013324">
    <property type="entry name" value="RNA_pol_sigma_r3/r4-like"/>
</dbReference>
<accession>A0A6J6QG64</accession>
<protein>
    <submittedName>
        <fullName evidence="10">Unannotated protein</fullName>
    </submittedName>
</protein>
<dbReference type="GO" id="GO:0016987">
    <property type="term" value="F:sigma factor activity"/>
    <property type="evidence" value="ECO:0007669"/>
    <property type="project" value="UniProtKB-KW"/>
</dbReference>
<dbReference type="InterPro" id="IPR007627">
    <property type="entry name" value="RNA_pol_sigma70_r2"/>
</dbReference>
<dbReference type="Pfam" id="PF08281">
    <property type="entry name" value="Sigma70_r4_2"/>
    <property type="match status" value="1"/>
</dbReference>
<evidence type="ECO:0000313" key="14">
    <source>
        <dbReference type="EMBL" id="CAB4980569.1"/>
    </source>
</evidence>
<dbReference type="EMBL" id="CAFBIY010000022">
    <property type="protein sequence ID" value="CAB4847987.1"/>
    <property type="molecule type" value="Genomic_DNA"/>
</dbReference>
<evidence type="ECO:0000256" key="3">
    <source>
        <dbReference type="ARBA" id="ARBA00023082"/>
    </source>
</evidence>
<dbReference type="SUPFAM" id="SSF88659">
    <property type="entry name" value="Sigma3 and sigma4 domains of RNA polymerase sigma factors"/>
    <property type="match status" value="1"/>
</dbReference>
<dbReference type="InterPro" id="IPR013249">
    <property type="entry name" value="RNA_pol_sigma70_r4_t2"/>
</dbReference>
<dbReference type="InterPro" id="IPR014284">
    <property type="entry name" value="RNA_pol_sigma-70_dom"/>
</dbReference>
<dbReference type="SUPFAM" id="SSF88946">
    <property type="entry name" value="Sigma2 domain of RNA polymerase sigma factors"/>
    <property type="match status" value="1"/>
</dbReference>
<evidence type="ECO:0000259" key="8">
    <source>
        <dbReference type="Pfam" id="PF08281"/>
    </source>
</evidence>
<evidence type="ECO:0000256" key="1">
    <source>
        <dbReference type="ARBA" id="ARBA00010641"/>
    </source>
</evidence>
<evidence type="ECO:0000259" key="7">
    <source>
        <dbReference type="Pfam" id="PF04542"/>
    </source>
</evidence>
<dbReference type="GO" id="GO:0006352">
    <property type="term" value="P:DNA-templated transcription initiation"/>
    <property type="evidence" value="ECO:0007669"/>
    <property type="project" value="InterPro"/>
</dbReference>
<evidence type="ECO:0000313" key="10">
    <source>
        <dbReference type="EMBL" id="CAB4709522.1"/>
    </source>
</evidence>
<sequence length="201" mass="22284">MPAPIDDRALVTAAQGGDRDALEQLLRRHHDRIRAVCRRITGNDADAADATQEALILVVRNLGSFDGRSSFGTWVYRIATNASLDELRRRRRRPMLAGRDREPDHRVPTEPVDLHAHQHPDRIADRLAIDSALLALPEDFRVPVVLRDVGDLDYAEIAGILEVPIGTVKSRIARGRSMLATQISRGTGNQTAPSDRPTRTP</sequence>